<dbReference type="PROSITE" id="PS50146">
    <property type="entry name" value="DAGK"/>
    <property type="match status" value="1"/>
</dbReference>
<evidence type="ECO:0000256" key="3">
    <source>
        <dbReference type="ARBA" id="ARBA00022516"/>
    </source>
</evidence>
<comment type="cofactor">
    <cofactor evidence="1">
        <name>Mg(2+)</name>
        <dbReference type="ChEBI" id="CHEBI:18420"/>
    </cofactor>
</comment>
<dbReference type="SUPFAM" id="SSF111331">
    <property type="entry name" value="NAD kinase/diacylglycerol kinase-like"/>
    <property type="match status" value="1"/>
</dbReference>
<proteinExistence type="inferred from homology"/>
<dbReference type="NCBIfam" id="TIGR00147">
    <property type="entry name" value="YegS/Rv2252/BmrU family lipid kinase"/>
    <property type="match status" value="1"/>
</dbReference>
<keyword evidence="8" id="KW-0067">ATP-binding</keyword>
<dbReference type="SMART" id="SM00046">
    <property type="entry name" value="DAGKc"/>
    <property type="match status" value="1"/>
</dbReference>
<evidence type="ECO:0000256" key="5">
    <source>
        <dbReference type="ARBA" id="ARBA00022723"/>
    </source>
</evidence>
<keyword evidence="6" id="KW-0547">Nucleotide-binding</keyword>
<dbReference type="Gene3D" id="2.60.200.40">
    <property type="match status" value="1"/>
</dbReference>
<keyword evidence="12" id="KW-1208">Phospholipid metabolism</keyword>
<dbReference type="PANTHER" id="PTHR12358:SF106">
    <property type="entry name" value="LIPID KINASE YEGS"/>
    <property type="match status" value="1"/>
</dbReference>
<evidence type="ECO:0000313" key="14">
    <source>
        <dbReference type="EMBL" id="UUY02439.1"/>
    </source>
</evidence>
<reference evidence="15" key="1">
    <citation type="submission" date="2021-11" db="EMBL/GenBank/DDBJ databases">
        <title>Cultivation dependent microbiological survey of springs from the worlds oldest radium mine currently devoted to the extraction of radon-saturated water.</title>
        <authorList>
            <person name="Kapinusova G."/>
            <person name="Smrhova T."/>
            <person name="Strejcek M."/>
            <person name="Suman J."/>
            <person name="Jani K."/>
            <person name="Pajer P."/>
            <person name="Uhlik O."/>
        </authorList>
    </citation>
    <scope>NUCLEOTIDE SEQUENCE [LARGE SCALE GENOMIC DNA]</scope>
    <source>
        <strain evidence="15">J379</strain>
    </source>
</reference>
<keyword evidence="9" id="KW-0460">Magnesium</keyword>
<evidence type="ECO:0000256" key="8">
    <source>
        <dbReference type="ARBA" id="ARBA00022840"/>
    </source>
</evidence>
<comment type="similarity">
    <text evidence="2">Belongs to the diacylglycerol/lipid kinase family.</text>
</comment>
<dbReference type="InterPro" id="IPR005218">
    <property type="entry name" value="Diacylglycerol/lipid_kinase"/>
</dbReference>
<evidence type="ECO:0000256" key="12">
    <source>
        <dbReference type="ARBA" id="ARBA00023264"/>
    </source>
</evidence>
<keyword evidence="7 14" id="KW-0418">Kinase</keyword>
<accession>A0ABY5PCQ8</accession>
<dbReference type="InterPro" id="IPR045540">
    <property type="entry name" value="YegS/DAGK_C"/>
</dbReference>
<keyword evidence="3" id="KW-0444">Lipid biosynthesis</keyword>
<dbReference type="GO" id="GO:0016301">
    <property type="term" value="F:kinase activity"/>
    <property type="evidence" value="ECO:0007669"/>
    <property type="project" value="UniProtKB-KW"/>
</dbReference>
<dbReference type="Pfam" id="PF19279">
    <property type="entry name" value="YegS_C"/>
    <property type="match status" value="1"/>
</dbReference>
<dbReference type="RefSeq" id="WP_353862966.1">
    <property type="nucleotide sequence ID" value="NZ_CP088295.1"/>
</dbReference>
<gene>
    <name evidence="14" type="ORF">LRS13_17260</name>
</gene>
<evidence type="ECO:0000256" key="1">
    <source>
        <dbReference type="ARBA" id="ARBA00001946"/>
    </source>
</evidence>
<keyword evidence="5" id="KW-0479">Metal-binding</keyword>
<feature type="domain" description="DAGKc" evidence="13">
    <location>
        <begin position="1"/>
        <end position="131"/>
    </location>
</feature>
<dbReference type="InterPro" id="IPR016064">
    <property type="entry name" value="NAD/diacylglycerol_kinase_sf"/>
</dbReference>
<dbReference type="InterPro" id="IPR050187">
    <property type="entry name" value="Lipid_Phosphate_FormReg"/>
</dbReference>
<dbReference type="Gene3D" id="3.40.50.10330">
    <property type="entry name" value="Probable inorganic polyphosphate/atp-NAD kinase, domain 1"/>
    <property type="match status" value="1"/>
</dbReference>
<dbReference type="EMBL" id="CP088295">
    <property type="protein sequence ID" value="UUY02439.1"/>
    <property type="molecule type" value="Genomic_DNA"/>
</dbReference>
<keyword evidence="4" id="KW-0808">Transferase</keyword>
<evidence type="ECO:0000256" key="6">
    <source>
        <dbReference type="ARBA" id="ARBA00022741"/>
    </source>
</evidence>
<evidence type="ECO:0000256" key="2">
    <source>
        <dbReference type="ARBA" id="ARBA00005983"/>
    </source>
</evidence>
<dbReference type="InterPro" id="IPR017438">
    <property type="entry name" value="ATP-NAD_kinase_N"/>
</dbReference>
<keyword evidence="11" id="KW-0594">Phospholipid biosynthesis</keyword>
<keyword evidence="10" id="KW-0443">Lipid metabolism</keyword>
<evidence type="ECO:0000256" key="11">
    <source>
        <dbReference type="ARBA" id="ARBA00023209"/>
    </source>
</evidence>
<sequence>MLDRPVVLLVNPAAGGGRARKAQPAVEAALRGQGVTLRSEATRSLDHARELAAAAADAGDAVVTLSGDGLIGCVAGVLRGRPDAVLGVLPGGRGNDFVRVLGLPRDPVEAAAILPRCEARRLDVGDVDGATFIGIASLGFDSEANRIANASPSFLGPLAYVYGALRGLAAYRPATFTLTLDDGEVLERRAFTVAAANSKAYGGGMFIAPGAELDDGLLDVVIVGDMTRRHFVGNLPKVFKGTHVTEPEVEVRRTRTLEIRTDRPFDVYADGDPIGATPVTISCVPQAVPVLCPPAA</sequence>
<name>A0ABY5PCQ8_9ACTN</name>
<evidence type="ECO:0000256" key="4">
    <source>
        <dbReference type="ARBA" id="ARBA00022679"/>
    </source>
</evidence>
<evidence type="ECO:0000256" key="10">
    <source>
        <dbReference type="ARBA" id="ARBA00023098"/>
    </source>
</evidence>
<dbReference type="PANTHER" id="PTHR12358">
    <property type="entry name" value="SPHINGOSINE KINASE"/>
    <property type="match status" value="1"/>
</dbReference>
<organism evidence="14 15">
    <name type="scientific">Svornostia abyssi</name>
    <dbReference type="NCBI Taxonomy" id="2898438"/>
    <lineage>
        <taxon>Bacteria</taxon>
        <taxon>Bacillati</taxon>
        <taxon>Actinomycetota</taxon>
        <taxon>Thermoleophilia</taxon>
        <taxon>Solirubrobacterales</taxon>
        <taxon>Baekduiaceae</taxon>
        <taxon>Svornostia</taxon>
    </lineage>
</organism>
<protein>
    <submittedName>
        <fullName evidence="14">Diacylglycerol kinase family lipid kinase</fullName>
    </submittedName>
</protein>
<evidence type="ECO:0000256" key="9">
    <source>
        <dbReference type="ARBA" id="ARBA00022842"/>
    </source>
</evidence>
<dbReference type="Pfam" id="PF00781">
    <property type="entry name" value="DAGK_cat"/>
    <property type="match status" value="1"/>
</dbReference>
<dbReference type="Proteomes" id="UP001058860">
    <property type="component" value="Chromosome"/>
</dbReference>
<dbReference type="InterPro" id="IPR001206">
    <property type="entry name" value="Diacylglycerol_kinase_cat_dom"/>
</dbReference>
<keyword evidence="15" id="KW-1185">Reference proteome</keyword>
<evidence type="ECO:0000313" key="15">
    <source>
        <dbReference type="Proteomes" id="UP001058860"/>
    </source>
</evidence>
<evidence type="ECO:0000256" key="7">
    <source>
        <dbReference type="ARBA" id="ARBA00022777"/>
    </source>
</evidence>
<evidence type="ECO:0000259" key="13">
    <source>
        <dbReference type="PROSITE" id="PS50146"/>
    </source>
</evidence>